<keyword evidence="1" id="KW-1133">Transmembrane helix</keyword>
<evidence type="ECO:0000313" key="3">
    <source>
        <dbReference type="Proteomes" id="UP000050525"/>
    </source>
</evidence>
<proteinExistence type="predicted"/>
<organism evidence="2 3">
    <name type="scientific">Alligator mississippiensis</name>
    <name type="common">American alligator</name>
    <dbReference type="NCBI Taxonomy" id="8496"/>
    <lineage>
        <taxon>Eukaryota</taxon>
        <taxon>Metazoa</taxon>
        <taxon>Chordata</taxon>
        <taxon>Craniata</taxon>
        <taxon>Vertebrata</taxon>
        <taxon>Euteleostomi</taxon>
        <taxon>Archelosauria</taxon>
        <taxon>Archosauria</taxon>
        <taxon>Crocodylia</taxon>
        <taxon>Alligatoridae</taxon>
        <taxon>Alligatorinae</taxon>
        <taxon>Alligator</taxon>
    </lineage>
</organism>
<dbReference type="EMBL" id="AKHW03006526">
    <property type="protein sequence ID" value="KYO19890.1"/>
    <property type="molecule type" value="Genomic_DNA"/>
</dbReference>
<comment type="caution">
    <text evidence="2">The sequence shown here is derived from an EMBL/GenBank/DDBJ whole genome shotgun (WGS) entry which is preliminary data.</text>
</comment>
<feature type="transmembrane region" description="Helical" evidence="1">
    <location>
        <begin position="55"/>
        <end position="77"/>
    </location>
</feature>
<evidence type="ECO:0000256" key="1">
    <source>
        <dbReference type="SAM" id="Phobius"/>
    </source>
</evidence>
<name>A0A151M635_ALLMI</name>
<accession>A0A151M635</accession>
<keyword evidence="1" id="KW-0472">Membrane</keyword>
<reference evidence="2 3" key="1">
    <citation type="journal article" date="2012" name="Genome Biol.">
        <title>Sequencing three crocodilian genomes to illuminate the evolution of archosaurs and amniotes.</title>
        <authorList>
            <person name="St John J.A."/>
            <person name="Braun E.L."/>
            <person name="Isberg S.R."/>
            <person name="Miles L.G."/>
            <person name="Chong A.Y."/>
            <person name="Gongora J."/>
            <person name="Dalzell P."/>
            <person name="Moran C."/>
            <person name="Bed'hom B."/>
            <person name="Abzhanov A."/>
            <person name="Burgess S.C."/>
            <person name="Cooksey A.M."/>
            <person name="Castoe T.A."/>
            <person name="Crawford N.G."/>
            <person name="Densmore L.D."/>
            <person name="Drew J.C."/>
            <person name="Edwards S.V."/>
            <person name="Faircloth B.C."/>
            <person name="Fujita M.K."/>
            <person name="Greenwold M.J."/>
            <person name="Hoffmann F.G."/>
            <person name="Howard J.M."/>
            <person name="Iguchi T."/>
            <person name="Janes D.E."/>
            <person name="Khan S.Y."/>
            <person name="Kohno S."/>
            <person name="de Koning A.J."/>
            <person name="Lance S.L."/>
            <person name="McCarthy F.M."/>
            <person name="McCormack J.E."/>
            <person name="Merchant M.E."/>
            <person name="Peterson D.G."/>
            <person name="Pollock D.D."/>
            <person name="Pourmand N."/>
            <person name="Raney B.J."/>
            <person name="Roessler K.A."/>
            <person name="Sanford J.R."/>
            <person name="Sawyer R.H."/>
            <person name="Schmidt C.J."/>
            <person name="Triplett E.W."/>
            <person name="Tuberville T.D."/>
            <person name="Venegas-Anaya M."/>
            <person name="Howard J.T."/>
            <person name="Jarvis E.D."/>
            <person name="Guillette L.J.Jr."/>
            <person name="Glenn T.C."/>
            <person name="Green R.E."/>
            <person name="Ray D.A."/>
        </authorList>
    </citation>
    <scope>NUCLEOTIDE SEQUENCE [LARGE SCALE GENOMIC DNA]</scope>
    <source>
        <strain evidence="2">KSC_2009_1</strain>
    </source>
</reference>
<evidence type="ECO:0000313" key="2">
    <source>
        <dbReference type="EMBL" id="KYO19890.1"/>
    </source>
</evidence>
<dbReference type="AlphaFoldDB" id="A0A151M635"/>
<keyword evidence="1" id="KW-0812">Transmembrane</keyword>
<dbReference type="Proteomes" id="UP000050525">
    <property type="component" value="Unassembled WGS sequence"/>
</dbReference>
<protein>
    <submittedName>
        <fullName evidence="2">Uncharacterized protein</fullName>
    </submittedName>
</protein>
<sequence length="95" mass="10667">MEPLRHSAEATDPVRLLISKEDTVNQNGETHVKIPQKDDKRNKECLIASVPRVQLSLYAVAVMSMALNIILIGFFIAQPCEWNDSFGPPLLSFRC</sequence>
<keyword evidence="3" id="KW-1185">Reference proteome</keyword>
<gene>
    <name evidence="2" type="ORF">Y1Q_0006848</name>
</gene>